<protein>
    <submittedName>
        <fullName evidence="1">Tail assembly chaperone protein</fullName>
    </submittedName>
</protein>
<proteinExistence type="predicted"/>
<dbReference type="EMBL" id="BK014979">
    <property type="protein sequence ID" value="DAD85279.1"/>
    <property type="molecule type" value="Genomic_DNA"/>
</dbReference>
<accession>A0A8S5MT83</accession>
<organism evidence="1">
    <name type="scientific">Myoviridae sp. ctk251</name>
    <dbReference type="NCBI Taxonomy" id="2826689"/>
    <lineage>
        <taxon>Viruses</taxon>
        <taxon>Duplodnaviria</taxon>
        <taxon>Heunggongvirae</taxon>
        <taxon>Uroviricota</taxon>
        <taxon>Caudoviricetes</taxon>
    </lineage>
</organism>
<reference evidence="1" key="1">
    <citation type="journal article" date="2021" name="Proc. Natl. Acad. Sci. U.S.A.">
        <title>A Catalog of Tens of Thousands of Viruses from Human Metagenomes Reveals Hidden Associations with Chronic Diseases.</title>
        <authorList>
            <person name="Tisza M.J."/>
            <person name="Buck C.B."/>
        </authorList>
    </citation>
    <scope>NUCLEOTIDE SEQUENCE</scope>
    <source>
        <strain evidence="1">Ctk251</strain>
    </source>
</reference>
<sequence>MPLVEYQLRMEAYQLQEVKRLEAIHLQAFLNQSVQATTGSAKHPKPKFNRFEKFFDVQKAIDDVRSSFEVDYQRTTTPAQEAQQIFAKRMREFKKLKAEGRIIPMSERKGG</sequence>
<evidence type="ECO:0000313" key="1">
    <source>
        <dbReference type="EMBL" id="DAD85279.1"/>
    </source>
</evidence>
<name>A0A8S5MT83_9CAUD</name>